<evidence type="ECO:0000256" key="3">
    <source>
        <dbReference type="ARBA" id="ARBA00022679"/>
    </source>
</evidence>
<dbReference type="GO" id="GO:0005524">
    <property type="term" value="F:ATP binding"/>
    <property type="evidence" value="ECO:0007669"/>
    <property type="project" value="UniProtKB-KW"/>
</dbReference>
<dbReference type="PANTHER" id="PTHR12358">
    <property type="entry name" value="SPHINGOSINE KINASE"/>
    <property type="match status" value="1"/>
</dbReference>
<dbReference type="EMBL" id="DXHS01000116">
    <property type="protein sequence ID" value="HIW03025.1"/>
    <property type="molecule type" value="Genomic_DNA"/>
</dbReference>
<keyword evidence="4" id="KW-0547">Nucleotide-binding</keyword>
<dbReference type="Gene3D" id="2.60.200.40">
    <property type="match status" value="1"/>
</dbReference>
<reference evidence="10" key="1">
    <citation type="journal article" date="2021" name="PeerJ">
        <title>Extensive microbial diversity within the chicken gut microbiome revealed by metagenomics and culture.</title>
        <authorList>
            <person name="Gilroy R."/>
            <person name="Ravi A."/>
            <person name="Getino M."/>
            <person name="Pursley I."/>
            <person name="Horton D.L."/>
            <person name="Alikhan N.F."/>
            <person name="Baker D."/>
            <person name="Gharbi K."/>
            <person name="Hall N."/>
            <person name="Watson M."/>
            <person name="Adriaenssens E.M."/>
            <person name="Foster-Nyarko E."/>
            <person name="Jarju S."/>
            <person name="Secka A."/>
            <person name="Antonio M."/>
            <person name="Oren A."/>
            <person name="Chaudhuri R.R."/>
            <person name="La Ragione R."/>
            <person name="Hildebrand F."/>
            <person name="Pallen M.J."/>
        </authorList>
    </citation>
    <scope>NUCLEOTIDE SEQUENCE</scope>
    <source>
        <strain evidence="10">12435</strain>
    </source>
</reference>
<evidence type="ECO:0000259" key="9">
    <source>
        <dbReference type="PROSITE" id="PS50146"/>
    </source>
</evidence>
<comment type="caution">
    <text evidence="10">The sequence shown here is derived from an EMBL/GenBank/DDBJ whole genome shotgun (WGS) entry which is preliminary data.</text>
</comment>
<keyword evidence="7" id="KW-0443">Lipid metabolism</keyword>
<dbReference type="PANTHER" id="PTHR12358:SF54">
    <property type="entry name" value="SPHINGOSINE KINASE RELATED PROTEIN"/>
    <property type="match status" value="1"/>
</dbReference>
<dbReference type="GO" id="GO:0016301">
    <property type="term" value="F:kinase activity"/>
    <property type="evidence" value="ECO:0007669"/>
    <property type="project" value="UniProtKB-KW"/>
</dbReference>
<dbReference type="SUPFAM" id="SSF111331">
    <property type="entry name" value="NAD kinase/diacylglycerol kinase-like"/>
    <property type="match status" value="1"/>
</dbReference>
<keyword evidence="8" id="KW-1208">Phospholipid metabolism</keyword>
<dbReference type="InterPro" id="IPR005218">
    <property type="entry name" value="Diacylglycerol/lipid_kinase"/>
</dbReference>
<evidence type="ECO:0000256" key="1">
    <source>
        <dbReference type="ARBA" id="ARBA00001946"/>
    </source>
</evidence>
<dbReference type="InterPro" id="IPR050187">
    <property type="entry name" value="Lipid_Phosphate_FormReg"/>
</dbReference>
<comment type="similarity">
    <text evidence="2">Belongs to the diacylglycerol/lipid kinase family.</text>
</comment>
<evidence type="ECO:0000256" key="6">
    <source>
        <dbReference type="ARBA" id="ARBA00022840"/>
    </source>
</evidence>
<dbReference type="SMART" id="SM00046">
    <property type="entry name" value="DAGKc"/>
    <property type="match status" value="1"/>
</dbReference>
<dbReference type="InterPro" id="IPR045540">
    <property type="entry name" value="YegS/DAGK_C"/>
</dbReference>
<dbReference type="InterPro" id="IPR017438">
    <property type="entry name" value="ATP-NAD_kinase_N"/>
</dbReference>
<feature type="domain" description="DAGKc" evidence="9">
    <location>
        <begin position="1"/>
        <end position="128"/>
    </location>
</feature>
<evidence type="ECO:0000256" key="5">
    <source>
        <dbReference type="ARBA" id="ARBA00022777"/>
    </source>
</evidence>
<dbReference type="InterPro" id="IPR016064">
    <property type="entry name" value="NAD/diacylglycerol_kinase_sf"/>
</dbReference>
<comment type="cofactor">
    <cofactor evidence="1">
        <name>Mg(2+)</name>
        <dbReference type="ChEBI" id="CHEBI:18420"/>
    </cofactor>
</comment>
<dbReference type="Pfam" id="PF19279">
    <property type="entry name" value="YegS_C"/>
    <property type="match status" value="1"/>
</dbReference>
<evidence type="ECO:0000256" key="8">
    <source>
        <dbReference type="ARBA" id="ARBA00023264"/>
    </source>
</evidence>
<sequence>MYNFIVNKRSGRNRGENNLNILTSYCNAKGYDYSVYETNARGHAMKLTEMLCRSGADNVIAIGGDGTFHEVVNGITDFEKVKVGFIPSGRGNDFARAASLPLKPLEAFEDIIAGETKRIDYIDVGARRCLNIGGTGMDVDVLKAVDGKRNAFTYYTSLVRCLMRFDPYHVIVRAKTADGGEIELVKDCIMVGVCNGSDFGGGMHIAPGSSINDGVLDLMIAEKLNRGPFGILSHFVKGRHHKLPEITHYNVTEVTVDGGGCPIELDGEIYEGISLDCKVIRSGLVTYKTKKEREENK</sequence>
<dbReference type="AlphaFoldDB" id="A0A9D1Q0K1"/>
<proteinExistence type="inferred from homology"/>
<evidence type="ECO:0000313" key="10">
    <source>
        <dbReference type="EMBL" id="HIW03025.1"/>
    </source>
</evidence>
<dbReference type="Gene3D" id="3.40.50.10330">
    <property type="entry name" value="Probable inorganic polyphosphate/atp-NAD kinase, domain 1"/>
    <property type="match status" value="1"/>
</dbReference>
<dbReference type="GO" id="GO:0008654">
    <property type="term" value="P:phospholipid biosynthetic process"/>
    <property type="evidence" value="ECO:0007669"/>
    <property type="project" value="UniProtKB-KW"/>
</dbReference>
<keyword evidence="6" id="KW-0067">ATP-binding</keyword>
<keyword evidence="5 10" id="KW-0418">Kinase</keyword>
<evidence type="ECO:0000313" key="11">
    <source>
        <dbReference type="Proteomes" id="UP000823990"/>
    </source>
</evidence>
<gene>
    <name evidence="10" type="ORF">H9892_06770</name>
</gene>
<dbReference type="Proteomes" id="UP000823990">
    <property type="component" value="Unassembled WGS sequence"/>
</dbReference>
<name>A0A9D1Q0K1_9FIRM</name>
<dbReference type="Pfam" id="PF00781">
    <property type="entry name" value="DAGK_cat"/>
    <property type="match status" value="1"/>
</dbReference>
<keyword evidence="3" id="KW-0808">Transferase</keyword>
<protein>
    <submittedName>
        <fullName evidence="10">Diacylglycerol kinase family lipid kinase</fullName>
    </submittedName>
</protein>
<keyword evidence="7" id="KW-0594">Phospholipid biosynthesis</keyword>
<evidence type="ECO:0000256" key="7">
    <source>
        <dbReference type="ARBA" id="ARBA00023209"/>
    </source>
</evidence>
<dbReference type="NCBIfam" id="TIGR00147">
    <property type="entry name" value="YegS/Rv2252/BmrU family lipid kinase"/>
    <property type="match status" value="1"/>
</dbReference>
<keyword evidence="7" id="KW-0444">Lipid biosynthesis</keyword>
<dbReference type="InterPro" id="IPR001206">
    <property type="entry name" value="Diacylglycerol_kinase_cat_dom"/>
</dbReference>
<reference evidence="10" key="2">
    <citation type="submission" date="2021-04" db="EMBL/GenBank/DDBJ databases">
        <authorList>
            <person name="Gilroy R."/>
        </authorList>
    </citation>
    <scope>NUCLEOTIDE SEQUENCE</scope>
    <source>
        <strain evidence="10">12435</strain>
    </source>
</reference>
<accession>A0A9D1Q0K1</accession>
<evidence type="ECO:0000256" key="4">
    <source>
        <dbReference type="ARBA" id="ARBA00022741"/>
    </source>
</evidence>
<dbReference type="PROSITE" id="PS50146">
    <property type="entry name" value="DAGK"/>
    <property type="match status" value="1"/>
</dbReference>
<evidence type="ECO:0000256" key="2">
    <source>
        <dbReference type="ARBA" id="ARBA00005983"/>
    </source>
</evidence>
<organism evidence="10 11">
    <name type="scientific">Candidatus Protoclostridium stercorigallinarum</name>
    <dbReference type="NCBI Taxonomy" id="2838741"/>
    <lineage>
        <taxon>Bacteria</taxon>
        <taxon>Bacillati</taxon>
        <taxon>Bacillota</taxon>
        <taxon>Clostridia</taxon>
        <taxon>Candidatus Protoclostridium</taxon>
    </lineage>
</organism>